<evidence type="ECO:0008006" key="6">
    <source>
        <dbReference type="Google" id="ProtNLM"/>
    </source>
</evidence>
<comment type="caution">
    <text evidence="2">The sequence shown here is derived from an EMBL/GenBank/DDBJ whole genome shotgun (WGS) entry which is preliminary data.</text>
</comment>
<evidence type="ECO:0000313" key="5">
    <source>
        <dbReference type="Proteomes" id="UP000014160"/>
    </source>
</evidence>
<dbReference type="Proteomes" id="UP000014160">
    <property type="component" value="Unassembled WGS sequence"/>
</dbReference>
<evidence type="ECO:0000313" key="3">
    <source>
        <dbReference type="EMBL" id="EOW79035.1"/>
    </source>
</evidence>
<reference evidence="3 5" key="2">
    <citation type="submission" date="2013-03" db="EMBL/GenBank/DDBJ databases">
        <title>The Genome Sequence of Enterococcus gilvus ATCC BAA-350 (PacBio/Illumina hybrid assembly).</title>
        <authorList>
            <consortium name="The Broad Institute Genomics Platform"/>
            <consortium name="The Broad Institute Genome Sequencing Center for Infectious Disease"/>
            <person name="Earl A."/>
            <person name="Russ C."/>
            <person name="Gilmore M."/>
            <person name="Surin D."/>
            <person name="Walker B."/>
            <person name="Young S."/>
            <person name="Zeng Q."/>
            <person name="Gargeya S."/>
            <person name="Fitzgerald M."/>
            <person name="Haas B."/>
            <person name="Abouelleil A."/>
            <person name="Allen A.W."/>
            <person name="Alvarado L."/>
            <person name="Arachchi H.M."/>
            <person name="Berlin A.M."/>
            <person name="Chapman S.B."/>
            <person name="Gainer-Dewar J."/>
            <person name="Goldberg J."/>
            <person name="Griggs A."/>
            <person name="Gujja S."/>
            <person name="Hansen M."/>
            <person name="Howarth C."/>
            <person name="Imamovic A."/>
            <person name="Ireland A."/>
            <person name="Larimer J."/>
            <person name="McCowan C."/>
            <person name="Murphy C."/>
            <person name="Pearson M."/>
            <person name="Poon T.W."/>
            <person name="Priest M."/>
            <person name="Roberts A."/>
            <person name="Saif S."/>
            <person name="Shea T."/>
            <person name="Sisk P."/>
            <person name="Sykes S."/>
            <person name="Wortman J."/>
            <person name="Nusbaum C."/>
            <person name="Birren B."/>
        </authorList>
    </citation>
    <scope>NUCLEOTIDE SEQUENCE [LARGE SCALE GENOMIC DNA]</scope>
    <source>
        <strain evidence="3 5">ATCC BAA-350</strain>
    </source>
</reference>
<dbReference type="AlphaFoldDB" id="R2XUG6"/>
<evidence type="ECO:0000313" key="4">
    <source>
        <dbReference type="Proteomes" id="UP000013750"/>
    </source>
</evidence>
<comment type="similarity">
    <text evidence="1">Belongs to the phD/YefM antitoxin family.</text>
</comment>
<reference evidence="2 4" key="1">
    <citation type="submission" date="2013-02" db="EMBL/GenBank/DDBJ databases">
        <title>The Genome Sequence of Enterococcus gilvus ATCC BAA-350.</title>
        <authorList>
            <consortium name="The Broad Institute Genome Sequencing Platform"/>
            <consortium name="The Broad Institute Genome Sequencing Center for Infectious Disease"/>
            <person name="Earl A.M."/>
            <person name="Gilmore M.S."/>
            <person name="Lebreton F."/>
            <person name="Walker B."/>
            <person name="Young S.K."/>
            <person name="Zeng Q."/>
            <person name="Gargeya S."/>
            <person name="Fitzgerald M."/>
            <person name="Haas B."/>
            <person name="Abouelleil A."/>
            <person name="Alvarado L."/>
            <person name="Arachchi H.M."/>
            <person name="Berlin A.M."/>
            <person name="Chapman S.B."/>
            <person name="Dewar J."/>
            <person name="Goldberg J."/>
            <person name="Griggs A."/>
            <person name="Gujja S."/>
            <person name="Hansen M."/>
            <person name="Howarth C."/>
            <person name="Imamovic A."/>
            <person name="Larimer J."/>
            <person name="McCowan C."/>
            <person name="Murphy C."/>
            <person name="Neiman D."/>
            <person name="Pearson M."/>
            <person name="Priest M."/>
            <person name="Roberts A."/>
            <person name="Saif S."/>
            <person name="Shea T."/>
            <person name="Sisk P."/>
            <person name="Sykes S."/>
            <person name="Wortman J."/>
            <person name="Nusbaum C."/>
            <person name="Birren B."/>
        </authorList>
    </citation>
    <scope>NUCLEOTIDE SEQUENCE [LARGE SCALE GENOMIC DNA]</scope>
    <source>
        <strain evidence="2 4">ATCC BAA-350</strain>
    </source>
</reference>
<dbReference type="HOGENOM" id="CLU_155837_2_1_9"/>
<dbReference type="OrthoDB" id="2427986at2"/>
<evidence type="ECO:0000313" key="2">
    <source>
        <dbReference type="EMBL" id="EOI58203.1"/>
    </source>
</evidence>
<protein>
    <recommendedName>
        <fullName evidence="6">Prevent-host-death family protein</fullName>
    </recommendedName>
</protein>
<dbReference type="Proteomes" id="UP000013750">
    <property type="component" value="Unassembled WGS sequence"/>
</dbReference>
<dbReference type="PATRIC" id="fig|1158614.3.peg.267"/>
<accession>R2XUG6</accession>
<sequence>MKVMTPTNLRKSLFETLKGVATDNNKIEISLANKDEANDGVVMLSKREWRAIQEELYLYRTGTLGNVLSLMESESDDDFEKA</sequence>
<organism evidence="2 4">
    <name type="scientific">Enterococcus gilvus ATCC BAA-350</name>
    <dbReference type="NCBI Taxonomy" id="1158614"/>
    <lineage>
        <taxon>Bacteria</taxon>
        <taxon>Bacillati</taxon>
        <taxon>Bacillota</taxon>
        <taxon>Bacilli</taxon>
        <taxon>Lactobacillales</taxon>
        <taxon>Enterococcaceae</taxon>
        <taxon>Enterococcus</taxon>
    </lineage>
</organism>
<dbReference type="InterPro" id="IPR036165">
    <property type="entry name" value="YefM-like_sf"/>
</dbReference>
<dbReference type="EMBL" id="AJDQ01000003">
    <property type="protein sequence ID" value="EOI58203.1"/>
    <property type="molecule type" value="Genomic_DNA"/>
</dbReference>
<dbReference type="SUPFAM" id="SSF143120">
    <property type="entry name" value="YefM-like"/>
    <property type="match status" value="1"/>
</dbReference>
<dbReference type="EMBL" id="ASWH01000002">
    <property type="protein sequence ID" value="EOW79035.1"/>
    <property type="molecule type" value="Genomic_DNA"/>
</dbReference>
<name>R2XUG6_9ENTE</name>
<dbReference type="RefSeq" id="WP_010778726.1">
    <property type="nucleotide sequence ID" value="NZ_ASWH01000002.1"/>
</dbReference>
<evidence type="ECO:0000256" key="1">
    <source>
        <dbReference type="ARBA" id="ARBA00009981"/>
    </source>
</evidence>
<dbReference type="Gene3D" id="3.40.1620.10">
    <property type="entry name" value="YefM-like domain"/>
    <property type="match status" value="1"/>
</dbReference>
<keyword evidence="5" id="KW-1185">Reference proteome</keyword>
<dbReference type="eggNOG" id="COG2161">
    <property type="taxonomic scope" value="Bacteria"/>
</dbReference>
<proteinExistence type="inferred from homology"/>
<gene>
    <name evidence="3" type="ORF">I592_03173</name>
    <name evidence="2" type="ORF">UKC_00275</name>
</gene>